<reference evidence="3" key="2">
    <citation type="submission" date="2017-05" db="EMBL/GenBank/DDBJ databases">
        <title>Improved OligoMM genomes.</title>
        <authorList>
            <person name="Garzetti D."/>
        </authorList>
    </citation>
    <scope>NUCLEOTIDE SEQUENCE [LARGE SCALE GENOMIC DNA]</scope>
    <source>
        <strain evidence="3">KB18</strain>
    </source>
</reference>
<reference evidence="1" key="1">
    <citation type="journal article" date="2017" name="Genome Announc.">
        <title>High-Quality Whole-Genome Sequences of the Oligo-Mouse-Microbiota Bacterial Community.</title>
        <authorList>
            <person name="Garzetti D."/>
            <person name="Brugiroux S."/>
            <person name="Bunk B."/>
            <person name="Pukall R."/>
            <person name="McCoy K.D."/>
            <person name="Macpherson A.J."/>
            <person name="Stecher B."/>
        </authorList>
    </citation>
    <scope>NUCLEOTIDE SEQUENCE</scope>
    <source>
        <strain evidence="1">KB18</strain>
    </source>
</reference>
<evidence type="ECO:0000313" key="2">
    <source>
        <dbReference type="EMBL" id="QQR29652.1"/>
    </source>
</evidence>
<protein>
    <recommendedName>
        <fullName evidence="5">N-acetyltransferase domain-containing protein</fullName>
    </recommendedName>
</protein>
<name>A0A1Z2XPM8_9FIRM</name>
<accession>A0A1Z2XPM8</accession>
<organism evidence="2 4">
    <name type="scientific">Acutalibacter muris</name>
    <dbReference type="NCBI Taxonomy" id="1796620"/>
    <lineage>
        <taxon>Bacteria</taxon>
        <taxon>Bacillati</taxon>
        <taxon>Bacillota</taxon>
        <taxon>Clostridia</taxon>
        <taxon>Eubacteriales</taxon>
        <taxon>Acutalibacteraceae</taxon>
        <taxon>Acutalibacter</taxon>
    </lineage>
</organism>
<dbReference type="Proteomes" id="UP000596035">
    <property type="component" value="Chromosome"/>
</dbReference>
<evidence type="ECO:0000313" key="1">
    <source>
        <dbReference type="EMBL" id="ASB40361.1"/>
    </source>
</evidence>
<dbReference type="EMBL" id="CP065321">
    <property type="protein sequence ID" value="QQR29652.1"/>
    <property type="molecule type" value="Genomic_DNA"/>
</dbReference>
<dbReference type="AlphaFoldDB" id="A0A1Z2XPM8"/>
<dbReference type="RefSeq" id="WP_066534134.1">
    <property type="nucleotide sequence ID" value="NZ_CAJTCQ010000008.1"/>
</dbReference>
<gene>
    <name evidence="1" type="ORF">ADH66_06590</name>
    <name evidence="2" type="ORF">I5Q82_16690</name>
</gene>
<reference evidence="2 4" key="3">
    <citation type="submission" date="2020-11" db="EMBL/GenBank/DDBJ databases">
        <title>Closed and high quality bacterial genomes of the OMM12 community.</title>
        <authorList>
            <person name="Marbouty M."/>
            <person name="Lamy-Besnier Q."/>
            <person name="Debarbieux L."/>
            <person name="Koszul R."/>
        </authorList>
    </citation>
    <scope>NUCLEOTIDE SEQUENCE [LARGE SCALE GENOMIC DNA]</scope>
    <source>
        <strain evidence="2 4">KB18</strain>
    </source>
</reference>
<evidence type="ECO:0000313" key="4">
    <source>
        <dbReference type="Proteomes" id="UP000596035"/>
    </source>
</evidence>
<proteinExistence type="predicted"/>
<dbReference type="EMBL" id="CP021422">
    <property type="protein sequence ID" value="ASB40361.1"/>
    <property type="molecule type" value="Genomic_DNA"/>
</dbReference>
<keyword evidence="3" id="KW-1185">Reference proteome</keyword>
<dbReference type="KEGG" id="amur:ADH66_06590"/>
<evidence type="ECO:0000313" key="3">
    <source>
        <dbReference type="Proteomes" id="UP000196710"/>
    </source>
</evidence>
<dbReference type="Proteomes" id="UP000196710">
    <property type="component" value="Chromosome"/>
</dbReference>
<sequence length="130" mass="14537">MIEILPMQDREREREILKGIKGAGPQARVLAMCERGQTLGTAALELEGSVLRILQLTAEDYDFSEAPRGETVFLLDSLMRSAASYGENFGAVSIETAFPDFFGFFRARGFDCDDTHAFTPMSTIVKYEFH</sequence>
<evidence type="ECO:0008006" key="5">
    <source>
        <dbReference type="Google" id="ProtNLM"/>
    </source>
</evidence>